<keyword evidence="3" id="KW-1185">Reference proteome</keyword>
<dbReference type="InterPro" id="IPR049809">
    <property type="entry name" value="YehF/YfeS-like_WGR"/>
</dbReference>
<reference evidence="2 3" key="1">
    <citation type="submission" date="2013-09" db="EMBL/GenBank/DDBJ databases">
        <title>Genome sequencing of Phaeobacter antarcticus sp. nov. SM1211.</title>
        <authorList>
            <person name="Zhang X.-Y."/>
            <person name="Liu C."/>
            <person name="Chen X.-L."/>
            <person name="Xie B.-B."/>
            <person name="Qin Q.-L."/>
            <person name="Rong J.-C."/>
            <person name="Zhang Y.-Z."/>
        </authorList>
    </citation>
    <scope>NUCLEOTIDE SEQUENCE [LARGE SCALE GENOMIC DNA]</scope>
    <source>
        <strain evidence="2 3">SM1211</strain>
    </source>
</reference>
<name>A0A2G8RCC7_9RHOB</name>
<dbReference type="Gene3D" id="2.20.140.10">
    <property type="entry name" value="WGR domain"/>
    <property type="match status" value="1"/>
</dbReference>
<organism evidence="2 3">
    <name type="scientific">Puniceibacterium antarcticum</name>
    <dbReference type="NCBI Taxonomy" id="1206336"/>
    <lineage>
        <taxon>Bacteria</taxon>
        <taxon>Pseudomonadati</taxon>
        <taxon>Pseudomonadota</taxon>
        <taxon>Alphaproteobacteria</taxon>
        <taxon>Rhodobacterales</taxon>
        <taxon>Paracoccaceae</taxon>
        <taxon>Puniceibacterium</taxon>
    </lineage>
</organism>
<dbReference type="OrthoDB" id="5801306at2"/>
<gene>
    <name evidence="2" type="ORF">P775_16055</name>
</gene>
<dbReference type="EMBL" id="AWWI01000109">
    <property type="protein sequence ID" value="PIL19180.1"/>
    <property type="molecule type" value="Genomic_DNA"/>
</dbReference>
<dbReference type="SUPFAM" id="SSF142921">
    <property type="entry name" value="WGR domain-like"/>
    <property type="match status" value="1"/>
</dbReference>
<sequence>MEPVRMTDQQQIEMFPTVLRLRRTDPEGAVRRFYLVTVQPDLFGGAALVVESGQLGCPGSTTTRFFPDEGQAVDALSEVVKRKVKQGYL</sequence>
<dbReference type="AlphaFoldDB" id="A0A2G8RCC7"/>
<evidence type="ECO:0000313" key="3">
    <source>
        <dbReference type="Proteomes" id="UP000231259"/>
    </source>
</evidence>
<proteinExistence type="predicted"/>
<dbReference type="Proteomes" id="UP000231259">
    <property type="component" value="Unassembled WGS sequence"/>
</dbReference>
<evidence type="ECO:0000313" key="2">
    <source>
        <dbReference type="EMBL" id="PIL19180.1"/>
    </source>
</evidence>
<accession>A0A2G8RCC7</accession>
<dbReference type="PROSITE" id="PS51977">
    <property type="entry name" value="WGR"/>
    <property type="match status" value="1"/>
</dbReference>
<dbReference type="Pfam" id="PF05406">
    <property type="entry name" value="WGR"/>
    <property type="match status" value="1"/>
</dbReference>
<dbReference type="InterPro" id="IPR008893">
    <property type="entry name" value="WGR_domain"/>
</dbReference>
<feature type="domain" description="WGR" evidence="1">
    <location>
        <begin position="3"/>
        <end position="89"/>
    </location>
</feature>
<evidence type="ECO:0000259" key="1">
    <source>
        <dbReference type="PROSITE" id="PS51977"/>
    </source>
</evidence>
<protein>
    <recommendedName>
        <fullName evidence="1">WGR domain-containing protein</fullName>
    </recommendedName>
</protein>
<dbReference type="CDD" id="cd07996">
    <property type="entry name" value="WGR_MMR_like"/>
    <property type="match status" value="1"/>
</dbReference>
<comment type="caution">
    <text evidence="2">The sequence shown here is derived from an EMBL/GenBank/DDBJ whole genome shotgun (WGS) entry which is preliminary data.</text>
</comment>
<dbReference type="InterPro" id="IPR036930">
    <property type="entry name" value="WGR_dom_sf"/>
</dbReference>